<dbReference type="EMBL" id="VOBQ01000008">
    <property type="protein sequence ID" value="TWO71443.1"/>
    <property type="molecule type" value="Genomic_DNA"/>
</dbReference>
<gene>
    <name evidence="1" type="ORF">FN976_11030</name>
</gene>
<name>A0A562ZSD6_9BURK</name>
<sequence>MGEPVTRDIRDLVQLVLDEGAVVCDEHVIDNLLAIIEHSAAHRRTYDALCEKHGATVTNQMTAKWTKSILGWDTVAEVEARKNTLTQFYSILTPLSRKLTLEEQRSRAGNDVLAFYRRYKDSLDRNLVLPLRDELESQVLAGMPVEEAYLSVMQERGIELSALRSALGSQPGTL</sequence>
<evidence type="ECO:0000313" key="2">
    <source>
        <dbReference type="Proteomes" id="UP000318199"/>
    </source>
</evidence>
<dbReference type="RefSeq" id="WP_145893054.1">
    <property type="nucleotide sequence ID" value="NZ_VOBQ01000008.1"/>
</dbReference>
<keyword evidence="2" id="KW-1185">Reference proteome</keyword>
<dbReference type="AlphaFoldDB" id="A0A562ZSD6"/>
<comment type="caution">
    <text evidence="1">The sequence shown here is derived from an EMBL/GenBank/DDBJ whole genome shotgun (WGS) entry which is preliminary data.</text>
</comment>
<protein>
    <submittedName>
        <fullName evidence="1">Uncharacterized protein</fullName>
    </submittedName>
</protein>
<reference evidence="1 2" key="1">
    <citation type="submission" date="2019-07" db="EMBL/GenBank/DDBJ databases">
        <title>Caenimonas sedimenti sp. nov., isolated from activated sludge.</title>
        <authorList>
            <person name="Xu J."/>
        </authorList>
    </citation>
    <scope>NUCLEOTIDE SEQUENCE [LARGE SCALE GENOMIC DNA]</scope>
    <source>
        <strain evidence="1 2">HX-9-20</strain>
    </source>
</reference>
<evidence type="ECO:0000313" key="1">
    <source>
        <dbReference type="EMBL" id="TWO71443.1"/>
    </source>
</evidence>
<proteinExistence type="predicted"/>
<accession>A0A562ZSD6</accession>
<organism evidence="1 2">
    <name type="scientific">Caenimonas sedimenti</name>
    <dbReference type="NCBI Taxonomy" id="2596921"/>
    <lineage>
        <taxon>Bacteria</taxon>
        <taxon>Pseudomonadati</taxon>
        <taxon>Pseudomonadota</taxon>
        <taxon>Betaproteobacteria</taxon>
        <taxon>Burkholderiales</taxon>
        <taxon>Comamonadaceae</taxon>
        <taxon>Caenimonas</taxon>
    </lineage>
</organism>
<dbReference type="Proteomes" id="UP000318199">
    <property type="component" value="Unassembled WGS sequence"/>
</dbReference>